<dbReference type="Pfam" id="PF02545">
    <property type="entry name" value="Maf"/>
    <property type="match status" value="1"/>
</dbReference>
<dbReference type="SUPFAM" id="SSF52972">
    <property type="entry name" value="ITPase-like"/>
    <property type="match status" value="1"/>
</dbReference>
<dbReference type="PANTHER" id="PTHR43213">
    <property type="entry name" value="BIFUNCTIONAL DTTP/UTP PYROPHOSPHATASE/METHYLTRANSFERASE PROTEIN-RELATED"/>
    <property type="match status" value="1"/>
</dbReference>
<dbReference type="InterPro" id="IPR003697">
    <property type="entry name" value="Maf-like"/>
</dbReference>
<dbReference type="HAMAP" id="MF_00528">
    <property type="entry name" value="Maf"/>
    <property type="match status" value="1"/>
</dbReference>
<comment type="caution">
    <text evidence="5">The sequence shown here is derived from an EMBL/GenBank/DDBJ whole genome shotgun (WGS) entry which is preliminary data.</text>
</comment>
<proteinExistence type="inferred from homology"/>
<dbReference type="PATRIC" id="fig|452.5.peg.2401"/>
<dbReference type="EMBL" id="LNYX01000031">
    <property type="protein sequence ID" value="KTD61550.1"/>
    <property type="molecule type" value="Genomic_DNA"/>
</dbReference>
<comment type="caution">
    <text evidence="4">Lacks conserved residue(s) required for the propagation of feature annotation.</text>
</comment>
<protein>
    <recommendedName>
        <fullName evidence="4">Nucleoside triphosphate pyrophosphatase</fullName>
        <ecNumber evidence="4">3.6.1.9</ecNumber>
    </recommendedName>
    <alternativeName>
        <fullName evidence="4">Nucleotide pyrophosphatase</fullName>
        <shortName evidence="4">Nucleotide PPase</shortName>
    </alternativeName>
</protein>
<dbReference type="Gene3D" id="3.90.950.10">
    <property type="match status" value="1"/>
</dbReference>
<comment type="similarity">
    <text evidence="4">Belongs to the Maf family.</text>
</comment>
<evidence type="ECO:0000256" key="4">
    <source>
        <dbReference type="HAMAP-Rule" id="MF_00528"/>
    </source>
</evidence>
<dbReference type="NCBIfam" id="TIGR00172">
    <property type="entry name" value="maf"/>
    <property type="match status" value="1"/>
</dbReference>
<reference evidence="5 6" key="1">
    <citation type="submission" date="2015-11" db="EMBL/GenBank/DDBJ databases">
        <title>Genomic analysis of 38 Legionella species identifies large and diverse effector repertoires.</title>
        <authorList>
            <person name="Burstein D."/>
            <person name="Amaro F."/>
            <person name="Zusman T."/>
            <person name="Lifshitz Z."/>
            <person name="Cohen O."/>
            <person name="Gilbert J.A."/>
            <person name="Pupko T."/>
            <person name="Shuman H.A."/>
            <person name="Segal G."/>
        </authorList>
    </citation>
    <scope>NUCLEOTIDE SEQUENCE [LARGE SCALE GENOMIC DNA]</scope>
    <source>
        <strain evidence="5 6">Mt.St.Helens-9</strain>
    </source>
</reference>
<dbReference type="InterPro" id="IPR029001">
    <property type="entry name" value="ITPase-like_fam"/>
</dbReference>
<gene>
    <name evidence="5" type="ORF">Lspi_2180</name>
</gene>
<evidence type="ECO:0000256" key="1">
    <source>
        <dbReference type="ARBA" id="ARBA00001968"/>
    </source>
</evidence>
<feature type="active site" description="Proton acceptor" evidence="4">
    <location>
        <position position="79"/>
    </location>
</feature>
<dbReference type="OrthoDB" id="9813694at2"/>
<dbReference type="CDD" id="cd00555">
    <property type="entry name" value="Maf"/>
    <property type="match status" value="1"/>
</dbReference>
<comment type="catalytic activity">
    <reaction evidence="4">
        <text>a 2'-deoxyribonucleoside 5'-triphosphate + H2O = a 2'-deoxyribonucleoside 5'-phosphate + diphosphate + H(+)</text>
        <dbReference type="Rhea" id="RHEA:44644"/>
        <dbReference type="ChEBI" id="CHEBI:15377"/>
        <dbReference type="ChEBI" id="CHEBI:15378"/>
        <dbReference type="ChEBI" id="CHEBI:33019"/>
        <dbReference type="ChEBI" id="CHEBI:61560"/>
        <dbReference type="ChEBI" id="CHEBI:65317"/>
        <dbReference type="EC" id="3.6.1.9"/>
    </reaction>
</comment>
<dbReference type="EC" id="3.6.1.9" evidence="4"/>
<keyword evidence="6" id="KW-1185">Reference proteome</keyword>
<dbReference type="RefSeq" id="WP_058484098.1">
    <property type="nucleotide sequence ID" value="NZ_CAAAII010000010.1"/>
</dbReference>
<dbReference type="GO" id="GO:0047429">
    <property type="term" value="F:nucleoside triphosphate diphosphatase activity"/>
    <property type="evidence" value="ECO:0007669"/>
    <property type="project" value="UniProtKB-EC"/>
</dbReference>
<keyword evidence="3 4" id="KW-0546">Nucleotide metabolism</keyword>
<comment type="catalytic activity">
    <reaction evidence="4">
        <text>a ribonucleoside 5'-triphosphate + H2O = a ribonucleoside 5'-phosphate + diphosphate + H(+)</text>
        <dbReference type="Rhea" id="RHEA:23996"/>
        <dbReference type="ChEBI" id="CHEBI:15377"/>
        <dbReference type="ChEBI" id="CHEBI:15378"/>
        <dbReference type="ChEBI" id="CHEBI:33019"/>
        <dbReference type="ChEBI" id="CHEBI:58043"/>
        <dbReference type="ChEBI" id="CHEBI:61557"/>
        <dbReference type="EC" id="3.6.1.9"/>
    </reaction>
</comment>
<comment type="cofactor">
    <cofactor evidence="1 4">
        <name>a divalent metal cation</name>
        <dbReference type="ChEBI" id="CHEBI:60240"/>
    </cofactor>
</comment>
<evidence type="ECO:0000313" key="6">
    <source>
        <dbReference type="Proteomes" id="UP000054877"/>
    </source>
</evidence>
<dbReference type="Proteomes" id="UP000054877">
    <property type="component" value="Unassembled WGS sequence"/>
</dbReference>
<evidence type="ECO:0000256" key="3">
    <source>
        <dbReference type="ARBA" id="ARBA00023080"/>
    </source>
</evidence>
<dbReference type="AlphaFoldDB" id="A0A0W0YY53"/>
<keyword evidence="4" id="KW-0963">Cytoplasm</keyword>
<name>A0A0W0YY53_LEGSP</name>
<keyword evidence="2 4" id="KW-0378">Hydrolase</keyword>
<evidence type="ECO:0000256" key="2">
    <source>
        <dbReference type="ARBA" id="ARBA00022801"/>
    </source>
</evidence>
<accession>A0A0W0YY53</accession>
<evidence type="ECO:0000313" key="5">
    <source>
        <dbReference type="EMBL" id="KTD61550.1"/>
    </source>
</evidence>
<comment type="subcellular location">
    <subcellularLocation>
        <location evidence="4">Cytoplasm</location>
    </subcellularLocation>
</comment>
<comment type="function">
    <text evidence="4">Nucleoside triphosphate pyrophosphatase. May have a dual role in cell division arrest and in preventing the incorporation of modified nucleotides into cellular nucleic acids.</text>
</comment>
<organism evidence="5 6">
    <name type="scientific">Legionella spiritensis</name>
    <dbReference type="NCBI Taxonomy" id="452"/>
    <lineage>
        <taxon>Bacteria</taxon>
        <taxon>Pseudomonadati</taxon>
        <taxon>Pseudomonadota</taxon>
        <taxon>Gammaproteobacteria</taxon>
        <taxon>Legionellales</taxon>
        <taxon>Legionellaceae</taxon>
        <taxon>Legionella</taxon>
    </lineage>
</organism>
<dbReference type="PANTHER" id="PTHR43213:SF5">
    <property type="entry name" value="BIFUNCTIONAL DTTP_UTP PYROPHOSPHATASE_METHYLTRANSFERASE PROTEIN-RELATED"/>
    <property type="match status" value="1"/>
</dbReference>
<dbReference type="GO" id="GO:0009117">
    <property type="term" value="P:nucleotide metabolic process"/>
    <property type="evidence" value="ECO:0007669"/>
    <property type="project" value="UniProtKB-KW"/>
</dbReference>
<dbReference type="GO" id="GO:0005737">
    <property type="term" value="C:cytoplasm"/>
    <property type="evidence" value="ECO:0007669"/>
    <property type="project" value="UniProtKB-SubCell"/>
</dbReference>
<dbReference type="PIRSF" id="PIRSF006305">
    <property type="entry name" value="Maf"/>
    <property type="match status" value="1"/>
</dbReference>
<dbReference type="STRING" id="452.Lspi_2180"/>
<sequence>MSEFITQQPLILASASQSRQRLLQTLGLRFEVVPSFCDEEQIKRRSQHSTHSELAAELAAAKALLISEEYPKHYVIAADQLCVFGDTVFDKPGDHQEAVRHLRTLRGKTHQQISACCIARRSEIIWSVQDVASLTMRHLSDQAIEAYLLADQPYQSCGAYHYEGKAKWLFSEVTGSDSTIQGLPVQLLIQALIEHRIVTL</sequence>